<name>A0ABR3S7K7_9PLEO</name>
<sequence length="163" mass="18543">MANIRRNKQEPLSPKITSRHSSRFHLGAGRLDSRIPLAMRYDSEAVAYALNFLVDEPENVATLPDKVTQIVIAHDWNGELGFFGNISSYHPYKEDTTDGYYDYANRSFEYEFDEQDEDKVADAKARSSDKTCAREVIDVIVDGIVSHTISAWDDFPMTIDEKS</sequence>
<protein>
    <submittedName>
        <fullName evidence="1">Uncharacterized protein</fullName>
    </submittedName>
</protein>
<gene>
    <name evidence="1" type="ORF">SLS60_000910</name>
</gene>
<accession>A0ABR3S7K7</accession>
<keyword evidence="2" id="KW-1185">Reference proteome</keyword>
<evidence type="ECO:0000313" key="2">
    <source>
        <dbReference type="Proteomes" id="UP001521785"/>
    </source>
</evidence>
<organism evidence="1 2">
    <name type="scientific">Paraconiothyrium brasiliense</name>
    <dbReference type="NCBI Taxonomy" id="300254"/>
    <lineage>
        <taxon>Eukaryota</taxon>
        <taxon>Fungi</taxon>
        <taxon>Dikarya</taxon>
        <taxon>Ascomycota</taxon>
        <taxon>Pezizomycotina</taxon>
        <taxon>Dothideomycetes</taxon>
        <taxon>Pleosporomycetidae</taxon>
        <taxon>Pleosporales</taxon>
        <taxon>Massarineae</taxon>
        <taxon>Didymosphaeriaceae</taxon>
        <taxon>Paraconiothyrium</taxon>
    </lineage>
</organism>
<evidence type="ECO:0000313" key="1">
    <source>
        <dbReference type="EMBL" id="KAL1612681.1"/>
    </source>
</evidence>
<dbReference type="EMBL" id="JAKJXO020000001">
    <property type="protein sequence ID" value="KAL1612681.1"/>
    <property type="molecule type" value="Genomic_DNA"/>
</dbReference>
<reference evidence="1 2" key="1">
    <citation type="submission" date="2024-02" db="EMBL/GenBank/DDBJ databases">
        <title>De novo assembly and annotation of 12 fungi associated with fruit tree decline syndrome in Ontario, Canada.</title>
        <authorList>
            <person name="Sulman M."/>
            <person name="Ellouze W."/>
            <person name="Ilyukhin E."/>
        </authorList>
    </citation>
    <scope>NUCLEOTIDE SEQUENCE [LARGE SCALE GENOMIC DNA]</scope>
    <source>
        <strain evidence="1 2">M42-189</strain>
    </source>
</reference>
<proteinExistence type="predicted"/>
<dbReference type="Proteomes" id="UP001521785">
    <property type="component" value="Unassembled WGS sequence"/>
</dbReference>
<comment type="caution">
    <text evidence="1">The sequence shown here is derived from an EMBL/GenBank/DDBJ whole genome shotgun (WGS) entry which is preliminary data.</text>
</comment>